<dbReference type="NCBIfam" id="NF009967">
    <property type="entry name" value="PRK13430.1"/>
    <property type="match status" value="1"/>
</dbReference>
<dbReference type="NCBIfam" id="TIGR01145">
    <property type="entry name" value="ATP_synt_delta"/>
    <property type="match status" value="1"/>
</dbReference>
<keyword evidence="3 7" id="KW-0375">Hydrogen ion transport</keyword>
<keyword evidence="9" id="KW-1185">Reference proteome</keyword>
<name>A0ABN3P553_9MICO</name>
<dbReference type="EMBL" id="BAAARI010000001">
    <property type="protein sequence ID" value="GAA2566718.1"/>
    <property type="molecule type" value="Genomic_DNA"/>
</dbReference>
<keyword evidence="5 7" id="KW-0472">Membrane</keyword>
<dbReference type="HAMAP" id="MF_01416">
    <property type="entry name" value="ATP_synth_delta_bact"/>
    <property type="match status" value="1"/>
</dbReference>
<dbReference type="PRINTS" id="PR00125">
    <property type="entry name" value="ATPASEDELTA"/>
</dbReference>
<comment type="similarity">
    <text evidence="7">Belongs to the ATPase delta chain family.</text>
</comment>
<keyword evidence="2 7" id="KW-0813">Transport</keyword>
<evidence type="ECO:0000256" key="7">
    <source>
        <dbReference type="HAMAP-Rule" id="MF_01416"/>
    </source>
</evidence>
<dbReference type="Pfam" id="PF00213">
    <property type="entry name" value="OSCP"/>
    <property type="match status" value="1"/>
</dbReference>
<keyword evidence="6 7" id="KW-0066">ATP synthesis</keyword>
<evidence type="ECO:0000256" key="5">
    <source>
        <dbReference type="ARBA" id="ARBA00023136"/>
    </source>
</evidence>
<evidence type="ECO:0000256" key="4">
    <source>
        <dbReference type="ARBA" id="ARBA00023065"/>
    </source>
</evidence>
<keyword evidence="7" id="KW-1003">Cell membrane</keyword>
<evidence type="ECO:0000256" key="3">
    <source>
        <dbReference type="ARBA" id="ARBA00022781"/>
    </source>
</evidence>
<evidence type="ECO:0000256" key="2">
    <source>
        <dbReference type="ARBA" id="ARBA00022448"/>
    </source>
</evidence>
<evidence type="ECO:0000313" key="9">
    <source>
        <dbReference type="Proteomes" id="UP001500274"/>
    </source>
</evidence>
<sequence>MGSATTQARARVGAVLGDASGIDLAVARELFQAARLLGSTPALAGALADPAAAPAARSQVVSDVFGRVFSANAVQLLTSAATVRWSSEEDFVEGVEELAIRAAAVAEPDVDLEGELFAFARTVAENPELELALGSRFGEASAKGELIEKLLGGRASASTVLVVSSIAQQSADRRIRQALSWAMGIAAAQRGRVVASVVSATALTPAQAERLRQALAAKYGTEISLNTVIDPTIVGGLRVQIADDVIDASISAKLADLRQRLAG</sequence>
<evidence type="ECO:0000256" key="6">
    <source>
        <dbReference type="ARBA" id="ARBA00023310"/>
    </source>
</evidence>
<comment type="function">
    <text evidence="7">F(1)F(0) ATP synthase produces ATP from ADP in the presence of a proton or sodium gradient. F-type ATPases consist of two structural domains, F(1) containing the extramembraneous catalytic core and F(0) containing the membrane proton channel, linked together by a central stalk and a peripheral stalk. During catalysis, ATP synthesis in the catalytic domain of F(1) is coupled via a rotary mechanism of the central stalk subunits to proton translocation.</text>
</comment>
<accession>A0ABN3P553</accession>
<dbReference type="Proteomes" id="UP001500274">
    <property type="component" value="Unassembled WGS sequence"/>
</dbReference>
<dbReference type="RefSeq" id="WP_344225952.1">
    <property type="nucleotide sequence ID" value="NZ_BAAARI010000001.1"/>
</dbReference>
<reference evidence="8 9" key="1">
    <citation type="journal article" date="2019" name="Int. J. Syst. Evol. Microbiol.">
        <title>The Global Catalogue of Microorganisms (GCM) 10K type strain sequencing project: providing services to taxonomists for standard genome sequencing and annotation.</title>
        <authorList>
            <consortium name="The Broad Institute Genomics Platform"/>
            <consortium name="The Broad Institute Genome Sequencing Center for Infectious Disease"/>
            <person name="Wu L."/>
            <person name="Ma J."/>
        </authorList>
    </citation>
    <scope>NUCLEOTIDE SEQUENCE [LARGE SCALE GENOMIC DNA]</scope>
    <source>
        <strain evidence="8 9">JCM 16365</strain>
    </source>
</reference>
<proteinExistence type="inferred from homology"/>
<evidence type="ECO:0000313" key="8">
    <source>
        <dbReference type="EMBL" id="GAA2566718.1"/>
    </source>
</evidence>
<dbReference type="PANTHER" id="PTHR11910">
    <property type="entry name" value="ATP SYNTHASE DELTA CHAIN"/>
    <property type="match status" value="1"/>
</dbReference>
<gene>
    <name evidence="7" type="primary">atpH</name>
    <name evidence="8" type="ORF">GCM10009862_01700</name>
</gene>
<evidence type="ECO:0000256" key="1">
    <source>
        <dbReference type="ARBA" id="ARBA00004370"/>
    </source>
</evidence>
<comment type="caution">
    <text evidence="8">The sequence shown here is derived from an EMBL/GenBank/DDBJ whole genome shotgun (WGS) entry which is preliminary data.</text>
</comment>
<keyword evidence="4 7" id="KW-0406">Ion transport</keyword>
<keyword evidence="7" id="KW-0139">CF(1)</keyword>
<organism evidence="8 9">
    <name type="scientific">Microbacterium binotii</name>
    <dbReference type="NCBI Taxonomy" id="462710"/>
    <lineage>
        <taxon>Bacteria</taxon>
        <taxon>Bacillati</taxon>
        <taxon>Actinomycetota</taxon>
        <taxon>Actinomycetes</taxon>
        <taxon>Micrococcales</taxon>
        <taxon>Microbacteriaceae</taxon>
        <taxon>Microbacterium</taxon>
    </lineage>
</organism>
<dbReference type="InterPro" id="IPR000711">
    <property type="entry name" value="ATPase_OSCP/dsu"/>
</dbReference>
<comment type="subcellular location">
    <subcellularLocation>
        <location evidence="7">Cell membrane</location>
        <topology evidence="7">Peripheral membrane protein</topology>
    </subcellularLocation>
    <subcellularLocation>
        <location evidence="1">Membrane</location>
    </subcellularLocation>
</comment>
<comment type="function">
    <text evidence="7">This protein is part of the stalk that links CF(0) to CF(1). It either transmits conformational changes from CF(0) to CF(1) or is implicated in proton conduction.</text>
</comment>
<protein>
    <recommendedName>
        <fullName evidence="7">ATP synthase subunit delta</fullName>
    </recommendedName>
    <alternativeName>
        <fullName evidence="7">ATP synthase F(1) sector subunit delta</fullName>
    </alternativeName>
    <alternativeName>
        <fullName evidence="7">F-type ATPase subunit delta</fullName>
        <shortName evidence="7">F-ATPase subunit delta</shortName>
    </alternativeName>
</protein>